<organism evidence="2 3">
    <name type="scientific">Tetrapyrgos nigripes</name>
    <dbReference type="NCBI Taxonomy" id="182062"/>
    <lineage>
        <taxon>Eukaryota</taxon>
        <taxon>Fungi</taxon>
        <taxon>Dikarya</taxon>
        <taxon>Basidiomycota</taxon>
        <taxon>Agaricomycotina</taxon>
        <taxon>Agaricomycetes</taxon>
        <taxon>Agaricomycetidae</taxon>
        <taxon>Agaricales</taxon>
        <taxon>Marasmiineae</taxon>
        <taxon>Marasmiaceae</taxon>
        <taxon>Tetrapyrgos</taxon>
    </lineage>
</organism>
<feature type="compositionally biased region" description="Acidic residues" evidence="1">
    <location>
        <begin position="120"/>
        <end position="136"/>
    </location>
</feature>
<evidence type="ECO:0008006" key="4">
    <source>
        <dbReference type="Google" id="ProtNLM"/>
    </source>
</evidence>
<evidence type="ECO:0000313" key="3">
    <source>
        <dbReference type="Proteomes" id="UP000559256"/>
    </source>
</evidence>
<dbReference type="Proteomes" id="UP000559256">
    <property type="component" value="Unassembled WGS sequence"/>
</dbReference>
<accession>A0A8H5C0U4</accession>
<dbReference type="EMBL" id="JAACJM010000300">
    <property type="protein sequence ID" value="KAF5332913.1"/>
    <property type="molecule type" value="Genomic_DNA"/>
</dbReference>
<evidence type="ECO:0000313" key="2">
    <source>
        <dbReference type="EMBL" id="KAF5332913.1"/>
    </source>
</evidence>
<gene>
    <name evidence="2" type="ORF">D9758_017008</name>
</gene>
<dbReference type="AlphaFoldDB" id="A0A8H5C0U4"/>
<protein>
    <recommendedName>
        <fullName evidence="4">Transposase</fullName>
    </recommendedName>
</protein>
<evidence type="ECO:0000256" key="1">
    <source>
        <dbReference type="SAM" id="MobiDB-lite"/>
    </source>
</evidence>
<feature type="compositionally biased region" description="Basic and acidic residues" evidence="1">
    <location>
        <begin position="137"/>
        <end position="154"/>
    </location>
</feature>
<dbReference type="OrthoDB" id="2576233at2759"/>
<dbReference type="Pfam" id="PF18759">
    <property type="entry name" value="Plavaka"/>
    <property type="match status" value="1"/>
</dbReference>
<dbReference type="InterPro" id="IPR041078">
    <property type="entry name" value="Plavaka"/>
</dbReference>
<name>A0A8H5C0U4_9AGAR</name>
<comment type="caution">
    <text evidence="2">The sequence shown here is derived from an EMBL/GenBank/DDBJ whole genome shotgun (WGS) entry which is preliminary data.</text>
</comment>
<feature type="region of interest" description="Disordered" evidence="1">
    <location>
        <begin position="87"/>
        <end position="156"/>
    </location>
</feature>
<reference evidence="2 3" key="1">
    <citation type="journal article" date="2020" name="ISME J.">
        <title>Uncovering the hidden diversity of litter-decomposition mechanisms in mushroom-forming fungi.</title>
        <authorList>
            <person name="Floudas D."/>
            <person name="Bentzer J."/>
            <person name="Ahren D."/>
            <person name="Johansson T."/>
            <person name="Persson P."/>
            <person name="Tunlid A."/>
        </authorList>
    </citation>
    <scope>NUCLEOTIDE SEQUENCE [LARGE SCALE GENOMIC DNA]</scope>
    <source>
        <strain evidence="2 3">CBS 291.85</strain>
    </source>
</reference>
<proteinExistence type="predicted"/>
<feature type="region of interest" description="Disordered" evidence="1">
    <location>
        <begin position="175"/>
        <end position="208"/>
    </location>
</feature>
<keyword evidence="3" id="KW-1185">Reference proteome</keyword>
<sequence length="1041" mass="118470">MSINASVCGGCGKSYPGGFIFQHCRKSRNPACQAYGKQFSQPGPTLPETTANLLGSLLSNLTAMPQAEQIQMGIPMQVDPTGDFFGSYDGLQDDIDISLGEPHSGPSVHDVHDSGSINDSDCDDSDEEDEAQDEQYEDHWEPRIDIGPHSHTGDRLPSPELLFPDGMLEETVPLPNARPPPVAHSGARTREPYVKPYPDPRAGTPLSSQTLYIGDNQQYRECLGDRSNIWAPFQSEMDWRIAKWAKMRGPSSTAFDELLAIQGVHEKLGLSYRNAIDLNKIIDNKLGRPPFQREEVIVQGRALEVYFRDILQCVRALYGDADFSEYLKYAPEQHFDDSTCCEQLYHDMHTGRWWWSTQEKLDKTAGPGRTIIPIIISSDKTQVTVFRNKTAYPVYMTLGNIPKEIRRKPSKQAYILLGYLPSSSLEHIKNAASRRRSVTNLFHSCMRHIMKPLESAGSVGSVFTSGDGVDRIGHPIFAAFVGDYPEQILVTCCISGHCPRCTIPRQRIGDNTEPHPLRRLRSILEALKAVDQGAAAFVSACQEVGIKPVFEPFWSNLPYSNVYHSITPDILHQLYQGVFKHMKLWVIEAYGAHETDAWCRRLPPNHNIRVFMKGISTLQRVSGEEHNQISHFLLGLIADAPLPSGMSNVRLLRCLRGLIDFLFLAQYPVHSTTSLRLLEDALEWFHANKQIFVDLDIRSNFHIPKIHFLNHYVECVKQLGTFDNFNTEYTERLHIDMAKDAYRATNKKDEFSQMTKWLERKEKIMKHESYILWMELGEHPPLYLHHIPPGLNTSRILKMAKHPSVNTLNLSDVVDRYGATFLRAALSRYVVQLKNPQLTGRRFEDAVDALFLGVPSVSAYHRVKYLRYDVFSETMLTADSIHAQPGRRDKYDRWVDGRFDTALVHITDNEGPLKLTQDTWVAQVRLVFTLPQKSSNYLFNGVPENDRPRHLAYVEWFSPFTPHPDENNGYYKISRSYADLEGGRLASVVDIRRLVRSVHLIPCFGRVANRDWNSGTVLEQCTSFYLNTDSDRHMYQLFKSN</sequence>